<keyword evidence="3 8" id="KW-0813">Transport</keyword>
<evidence type="ECO:0000259" key="9">
    <source>
        <dbReference type="PROSITE" id="PS50928"/>
    </source>
</evidence>
<feature type="domain" description="ABC transmembrane type-1" evidence="9">
    <location>
        <begin position="78"/>
        <end position="269"/>
    </location>
</feature>
<reference evidence="10" key="2">
    <citation type="journal article" date="2021" name="PeerJ">
        <title>Extensive microbial diversity within the chicken gut microbiome revealed by metagenomics and culture.</title>
        <authorList>
            <person name="Gilroy R."/>
            <person name="Ravi A."/>
            <person name="Getino M."/>
            <person name="Pursley I."/>
            <person name="Horton D.L."/>
            <person name="Alikhan N.F."/>
            <person name="Baker D."/>
            <person name="Gharbi K."/>
            <person name="Hall N."/>
            <person name="Watson M."/>
            <person name="Adriaenssens E.M."/>
            <person name="Foster-Nyarko E."/>
            <person name="Jarju S."/>
            <person name="Secka A."/>
            <person name="Antonio M."/>
            <person name="Oren A."/>
            <person name="Chaudhuri R.R."/>
            <person name="La Ragione R."/>
            <person name="Hildebrand F."/>
            <person name="Pallen M.J."/>
        </authorList>
    </citation>
    <scope>NUCLEOTIDE SEQUENCE</scope>
    <source>
        <strain evidence="10">1748</strain>
    </source>
</reference>
<dbReference type="EMBL" id="JADING010000020">
    <property type="protein sequence ID" value="MBO8414017.1"/>
    <property type="molecule type" value="Genomic_DNA"/>
</dbReference>
<dbReference type="AlphaFoldDB" id="A0A9D9D7I0"/>
<evidence type="ECO:0000256" key="8">
    <source>
        <dbReference type="RuleBase" id="RU363032"/>
    </source>
</evidence>
<dbReference type="InterPro" id="IPR000515">
    <property type="entry name" value="MetI-like"/>
</dbReference>
<protein>
    <submittedName>
        <fullName evidence="10">ABC transporter permease</fullName>
    </submittedName>
</protein>
<evidence type="ECO:0000256" key="5">
    <source>
        <dbReference type="ARBA" id="ARBA00022692"/>
    </source>
</evidence>
<feature type="transmembrane region" description="Helical" evidence="8">
    <location>
        <begin position="30"/>
        <end position="53"/>
    </location>
</feature>
<sequence length="282" mass="31627">MSSKVIREDGFFSKVVSFFRKHHLTRKQLCIPYGLFLALFVVFPLLLIVYYAFTDKSGHITIENFTSVFTQKSNFSVIGMSLLIGALNTFFCLLLAYPIAYILANTKFNKNKVLVYIFIMPMWINFVIRTIATKEMLSWIDITSANHPLLATIIGMVYNYLPFAILPLYSTMLKLDKAQIEASSDLGANPVQVFYKTILPMSMPGIVSASLMTFMPTMSSYLIADKLGGGKTTLIGNLIALNFNQANYNVGSVLSLIMLLLIGLSLLLTRNHKEENVRGGLW</sequence>
<accession>A0A9D9D7I0</accession>
<evidence type="ECO:0000256" key="2">
    <source>
        <dbReference type="ARBA" id="ARBA00007069"/>
    </source>
</evidence>
<comment type="caution">
    <text evidence="10">The sequence shown here is derived from an EMBL/GenBank/DDBJ whole genome shotgun (WGS) entry which is preliminary data.</text>
</comment>
<evidence type="ECO:0000256" key="7">
    <source>
        <dbReference type="ARBA" id="ARBA00023136"/>
    </source>
</evidence>
<evidence type="ECO:0000256" key="1">
    <source>
        <dbReference type="ARBA" id="ARBA00004651"/>
    </source>
</evidence>
<feature type="transmembrane region" description="Helical" evidence="8">
    <location>
        <begin position="205"/>
        <end position="224"/>
    </location>
</feature>
<reference evidence="10" key="1">
    <citation type="submission" date="2020-10" db="EMBL/GenBank/DDBJ databases">
        <authorList>
            <person name="Gilroy R."/>
        </authorList>
    </citation>
    <scope>NUCLEOTIDE SEQUENCE</scope>
    <source>
        <strain evidence="10">1748</strain>
    </source>
</reference>
<keyword evidence="6 8" id="KW-1133">Transmembrane helix</keyword>
<dbReference type="SUPFAM" id="SSF161098">
    <property type="entry name" value="MetI-like"/>
    <property type="match status" value="1"/>
</dbReference>
<keyword evidence="7 8" id="KW-0472">Membrane</keyword>
<dbReference type="PROSITE" id="PS50928">
    <property type="entry name" value="ABC_TM1"/>
    <property type="match status" value="1"/>
</dbReference>
<dbReference type="Gene3D" id="1.10.3720.10">
    <property type="entry name" value="MetI-like"/>
    <property type="match status" value="1"/>
</dbReference>
<comment type="similarity">
    <text evidence="2">Belongs to the binding-protein-dependent transport system permease family. CysTW subfamily.</text>
</comment>
<dbReference type="GO" id="GO:0055085">
    <property type="term" value="P:transmembrane transport"/>
    <property type="evidence" value="ECO:0007669"/>
    <property type="project" value="InterPro"/>
</dbReference>
<dbReference type="PANTHER" id="PTHR42929">
    <property type="entry name" value="INNER MEMBRANE ABC TRANSPORTER PERMEASE PROTEIN YDCU-RELATED-RELATED"/>
    <property type="match status" value="1"/>
</dbReference>
<gene>
    <name evidence="10" type="ORF">IAC78_00845</name>
</gene>
<name>A0A9D9D7I0_9BACL</name>
<dbReference type="Proteomes" id="UP000823629">
    <property type="component" value="Unassembled WGS sequence"/>
</dbReference>
<evidence type="ECO:0000256" key="6">
    <source>
        <dbReference type="ARBA" id="ARBA00022989"/>
    </source>
</evidence>
<feature type="transmembrane region" description="Helical" evidence="8">
    <location>
        <begin position="248"/>
        <end position="268"/>
    </location>
</feature>
<evidence type="ECO:0000256" key="3">
    <source>
        <dbReference type="ARBA" id="ARBA00022448"/>
    </source>
</evidence>
<feature type="transmembrane region" description="Helical" evidence="8">
    <location>
        <begin position="147"/>
        <end position="169"/>
    </location>
</feature>
<evidence type="ECO:0000313" key="10">
    <source>
        <dbReference type="EMBL" id="MBO8414017.1"/>
    </source>
</evidence>
<comment type="subcellular location">
    <subcellularLocation>
        <location evidence="1 8">Cell membrane</location>
        <topology evidence="1 8">Multi-pass membrane protein</topology>
    </subcellularLocation>
</comment>
<organism evidence="10 11">
    <name type="scientific">Candidatus Scatoplasma merdavium</name>
    <dbReference type="NCBI Taxonomy" id="2840932"/>
    <lineage>
        <taxon>Bacteria</taxon>
        <taxon>Bacillati</taxon>
        <taxon>Bacillota</taxon>
        <taxon>Bacilli</taxon>
        <taxon>Bacillales</taxon>
        <taxon>Candidatus Scatoplasma</taxon>
    </lineage>
</organism>
<evidence type="ECO:0000313" key="11">
    <source>
        <dbReference type="Proteomes" id="UP000823629"/>
    </source>
</evidence>
<evidence type="ECO:0000256" key="4">
    <source>
        <dbReference type="ARBA" id="ARBA00022475"/>
    </source>
</evidence>
<dbReference type="Pfam" id="PF00528">
    <property type="entry name" value="BPD_transp_1"/>
    <property type="match status" value="1"/>
</dbReference>
<feature type="transmembrane region" description="Helical" evidence="8">
    <location>
        <begin position="113"/>
        <end position="132"/>
    </location>
</feature>
<dbReference type="CDD" id="cd06261">
    <property type="entry name" value="TM_PBP2"/>
    <property type="match status" value="1"/>
</dbReference>
<dbReference type="PANTHER" id="PTHR42929:SF1">
    <property type="entry name" value="INNER MEMBRANE ABC TRANSPORTER PERMEASE PROTEIN YDCU-RELATED"/>
    <property type="match status" value="1"/>
</dbReference>
<dbReference type="InterPro" id="IPR035906">
    <property type="entry name" value="MetI-like_sf"/>
</dbReference>
<proteinExistence type="inferred from homology"/>
<feature type="transmembrane region" description="Helical" evidence="8">
    <location>
        <begin position="73"/>
        <end position="101"/>
    </location>
</feature>
<dbReference type="GO" id="GO:0005886">
    <property type="term" value="C:plasma membrane"/>
    <property type="evidence" value="ECO:0007669"/>
    <property type="project" value="UniProtKB-SubCell"/>
</dbReference>
<keyword evidence="5 8" id="KW-0812">Transmembrane</keyword>
<keyword evidence="4" id="KW-1003">Cell membrane</keyword>